<dbReference type="Pfam" id="PF13416">
    <property type="entry name" value="SBP_bac_8"/>
    <property type="match status" value="1"/>
</dbReference>
<reference evidence="3 4" key="1">
    <citation type="submission" date="2018-05" db="EMBL/GenBank/DDBJ databases">
        <title>The draft genome of strain NS-104.</title>
        <authorList>
            <person name="Hang P."/>
            <person name="Jiang J."/>
        </authorList>
    </citation>
    <scope>NUCLEOTIDE SEQUENCE [LARGE SCALE GENOMIC DNA]</scope>
    <source>
        <strain evidence="3 4">NS-104</strain>
    </source>
</reference>
<dbReference type="PROSITE" id="PS51318">
    <property type="entry name" value="TAT"/>
    <property type="match status" value="1"/>
</dbReference>
<dbReference type="Gene3D" id="3.40.190.10">
    <property type="entry name" value="Periplasmic binding protein-like II"/>
    <property type="match status" value="2"/>
</dbReference>
<evidence type="ECO:0008006" key="5">
    <source>
        <dbReference type="Google" id="ProtNLM"/>
    </source>
</evidence>
<proteinExistence type="predicted"/>
<keyword evidence="1" id="KW-0732">Signal</keyword>
<evidence type="ECO:0000256" key="2">
    <source>
        <dbReference type="ARBA" id="ARBA00022764"/>
    </source>
</evidence>
<evidence type="ECO:0000256" key="1">
    <source>
        <dbReference type="ARBA" id="ARBA00022729"/>
    </source>
</evidence>
<dbReference type="PANTHER" id="PTHR30006:SF2">
    <property type="entry name" value="ABC TRANSPORTER SUBSTRATE-BINDING PROTEIN"/>
    <property type="match status" value="1"/>
</dbReference>
<keyword evidence="4" id="KW-1185">Reference proteome</keyword>
<dbReference type="EMBL" id="QFBC01000009">
    <property type="protein sequence ID" value="PWE54617.1"/>
    <property type="molecule type" value="Genomic_DNA"/>
</dbReference>
<dbReference type="Proteomes" id="UP000245252">
    <property type="component" value="Unassembled WGS sequence"/>
</dbReference>
<dbReference type="OrthoDB" id="9766989at2"/>
<dbReference type="InterPro" id="IPR006059">
    <property type="entry name" value="SBP"/>
</dbReference>
<organism evidence="3 4">
    <name type="scientific">Metarhizobium album</name>
    <dbReference type="NCBI Taxonomy" id="2182425"/>
    <lineage>
        <taxon>Bacteria</taxon>
        <taxon>Pseudomonadati</taxon>
        <taxon>Pseudomonadota</taxon>
        <taxon>Alphaproteobacteria</taxon>
        <taxon>Hyphomicrobiales</taxon>
        <taxon>Rhizobiaceae</taxon>
        <taxon>Metarhizobium</taxon>
    </lineage>
</organism>
<comment type="caution">
    <text evidence="3">The sequence shown here is derived from an EMBL/GenBank/DDBJ whole genome shotgun (WGS) entry which is preliminary data.</text>
</comment>
<dbReference type="AlphaFoldDB" id="A0A2U2DMT3"/>
<name>A0A2U2DMT3_9HYPH</name>
<evidence type="ECO:0000313" key="4">
    <source>
        <dbReference type="Proteomes" id="UP000245252"/>
    </source>
</evidence>
<evidence type="ECO:0000313" key="3">
    <source>
        <dbReference type="EMBL" id="PWE54617.1"/>
    </source>
</evidence>
<keyword evidence="2" id="KW-0574">Periplasm</keyword>
<dbReference type="InterPro" id="IPR006311">
    <property type="entry name" value="TAT_signal"/>
</dbReference>
<protein>
    <recommendedName>
        <fullName evidence="5">Spermidine/putrescine ABC transporter substrate-binding protein</fullName>
    </recommendedName>
</protein>
<gene>
    <name evidence="3" type="ORF">DEM27_19040</name>
</gene>
<accession>A0A2U2DMT3</accession>
<dbReference type="RefSeq" id="WP_109459838.1">
    <property type="nucleotide sequence ID" value="NZ_QFBC01000009.1"/>
</dbReference>
<dbReference type="PANTHER" id="PTHR30006">
    <property type="entry name" value="THIAMINE-BINDING PERIPLASMIC PROTEIN-RELATED"/>
    <property type="match status" value="1"/>
</dbReference>
<dbReference type="SUPFAM" id="SSF53850">
    <property type="entry name" value="Periplasmic binding protein-like II"/>
    <property type="match status" value="1"/>
</dbReference>
<sequence>MAFDDIQNGISRRGAMKLALGAATIIGAPAIIGRATPASAQAAFAGEGLIVVSWSGNHELSFREAVVKPFNDKYGTKVETVGGWDQMVAQIVAAPADNPPFDLTIADEYTTTTGMAQNVFEKVDRSKIPGNANIYPWFDENRGPAKDYGVPFGTGSLWMLTAKSSGLKPDSWKGFWDEKAMGKSTLDASAFYWDLCIPALLSSSKPGIDEVFGSPDDVEALFKELDKLKVAKWYKDGAELTNLMTQEEATVAMMYSADAYGFIKEYGDDFEAAIPQEGTASYTNWFMKVRGTRHSDLSDLFMSYLLEKETQQNFLNASTDFMSLQGLEPPAHWPSYPRDEAALRNTYKLFGIDGWDKFGPNWDAYSVRMKETITKTTEG</sequence>